<dbReference type="Proteomes" id="UP001331761">
    <property type="component" value="Unassembled WGS sequence"/>
</dbReference>
<organism evidence="1 2">
    <name type="scientific">Trichostrongylus colubriformis</name>
    <name type="common">Black scour worm</name>
    <dbReference type="NCBI Taxonomy" id="6319"/>
    <lineage>
        <taxon>Eukaryota</taxon>
        <taxon>Metazoa</taxon>
        <taxon>Ecdysozoa</taxon>
        <taxon>Nematoda</taxon>
        <taxon>Chromadorea</taxon>
        <taxon>Rhabditida</taxon>
        <taxon>Rhabditina</taxon>
        <taxon>Rhabditomorpha</taxon>
        <taxon>Strongyloidea</taxon>
        <taxon>Trichostrongylidae</taxon>
        <taxon>Trichostrongylus</taxon>
    </lineage>
</organism>
<name>A0AAN8GEG5_TRICO</name>
<dbReference type="EMBL" id="WIXE01002397">
    <property type="protein sequence ID" value="KAK5984863.1"/>
    <property type="molecule type" value="Genomic_DNA"/>
</dbReference>
<dbReference type="AlphaFoldDB" id="A0AAN8GEG5"/>
<proteinExistence type="predicted"/>
<accession>A0AAN8GEG5</accession>
<keyword evidence="2" id="KW-1185">Reference proteome</keyword>
<gene>
    <name evidence="1" type="ORF">GCK32_018989</name>
</gene>
<reference evidence="1 2" key="1">
    <citation type="submission" date="2019-10" db="EMBL/GenBank/DDBJ databases">
        <title>Assembly and Annotation for the nematode Trichostrongylus colubriformis.</title>
        <authorList>
            <person name="Martin J."/>
        </authorList>
    </citation>
    <scope>NUCLEOTIDE SEQUENCE [LARGE SCALE GENOMIC DNA]</scope>
    <source>
        <strain evidence="1">G859</strain>
        <tissue evidence="1">Whole worm</tissue>
    </source>
</reference>
<sequence>VCIAVEIQTPPAARIAARSSLARGLN</sequence>
<protein>
    <submittedName>
        <fullName evidence="1">Uncharacterized protein</fullName>
    </submittedName>
</protein>
<comment type="caution">
    <text evidence="1">The sequence shown here is derived from an EMBL/GenBank/DDBJ whole genome shotgun (WGS) entry which is preliminary data.</text>
</comment>
<evidence type="ECO:0000313" key="2">
    <source>
        <dbReference type="Proteomes" id="UP001331761"/>
    </source>
</evidence>
<feature type="non-terminal residue" evidence="1">
    <location>
        <position position="1"/>
    </location>
</feature>
<evidence type="ECO:0000313" key="1">
    <source>
        <dbReference type="EMBL" id="KAK5984863.1"/>
    </source>
</evidence>